<dbReference type="PANTHER" id="PTHR33375:SF1">
    <property type="entry name" value="CHROMOSOME-PARTITIONING PROTEIN PARB-RELATED"/>
    <property type="match status" value="1"/>
</dbReference>
<accession>A0A0M2K6D3</accession>
<dbReference type="PANTHER" id="PTHR33375">
    <property type="entry name" value="CHROMOSOME-PARTITIONING PROTEIN PARB-RELATED"/>
    <property type="match status" value="1"/>
</dbReference>
<dbReference type="SUPFAM" id="SSF110849">
    <property type="entry name" value="ParB/Sulfiredoxin"/>
    <property type="match status" value="1"/>
</dbReference>
<dbReference type="Gene3D" id="3.90.1530.10">
    <property type="entry name" value="Conserved hypothetical protein from pyrococcus furiosus pfu- 392566-001, ParB domain"/>
    <property type="match status" value="1"/>
</dbReference>
<dbReference type="EMBL" id="LAUZ02000028">
    <property type="protein sequence ID" value="KKF02754.1"/>
    <property type="molecule type" value="Genomic_DNA"/>
</dbReference>
<comment type="caution">
    <text evidence="3">The sequence shown here is derived from an EMBL/GenBank/DDBJ whole genome shotgun (WGS) entry which is preliminary data.</text>
</comment>
<dbReference type="InterPro" id="IPR036086">
    <property type="entry name" value="ParB/Sulfiredoxin_sf"/>
</dbReference>
<dbReference type="OrthoDB" id="3846919at2"/>
<keyword evidence="4" id="KW-1185">Reference proteome</keyword>
<evidence type="ECO:0000256" key="1">
    <source>
        <dbReference type="SAM" id="MobiDB-lite"/>
    </source>
</evidence>
<dbReference type="RefSeq" id="WP_046362242.1">
    <property type="nucleotide sequence ID" value="NZ_CALTXN010000079.1"/>
</dbReference>
<dbReference type="InterPro" id="IPR050336">
    <property type="entry name" value="Chromosome_partition/occlusion"/>
</dbReference>
<feature type="region of interest" description="Disordered" evidence="1">
    <location>
        <begin position="348"/>
        <end position="372"/>
    </location>
</feature>
<dbReference type="InterPro" id="IPR003115">
    <property type="entry name" value="ParB_N"/>
</dbReference>
<feature type="compositionally biased region" description="Low complexity" evidence="1">
    <location>
        <begin position="362"/>
        <end position="372"/>
    </location>
</feature>
<evidence type="ECO:0000259" key="2">
    <source>
        <dbReference type="SMART" id="SM00470"/>
    </source>
</evidence>
<evidence type="ECO:0000313" key="4">
    <source>
        <dbReference type="Proteomes" id="UP000034150"/>
    </source>
</evidence>
<dbReference type="PATRIC" id="fig|1807.13.peg.2785"/>
<dbReference type="Gene3D" id="1.10.10.2830">
    <property type="match status" value="1"/>
</dbReference>
<dbReference type="GO" id="GO:0005694">
    <property type="term" value="C:chromosome"/>
    <property type="evidence" value="ECO:0007669"/>
    <property type="project" value="TreeGrafter"/>
</dbReference>
<reference evidence="3 4" key="1">
    <citation type="journal article" date="2015" name="Genome Announc.">
        <title>Draft Genome Sequence of Mycobacterium obuense Strain UC1, Isolated from Patient Sputum.</title>
        <authorList>
            <person name="Greninger A.L."/>
            <person name="Cunningham G."/>
            <person name="Hsu E.D."/>
            <person name="Yu J.M."/>
            <person name="Chiu C.Y."/>
            <person name="Miller S."/>
        </authorList>
    </citation>
    <scope>NUCLEOTIDE SEQUENCE [LARGE SCALE GENOMIC DNA]</scope>
    <source>
        <strain evidence="3 4">UC1</strain>
    </source>
</reference>
<dbReference type="SMART" id="SM00470">
    <property type="entry name" value="ParB"/>
    <property type="match status" value="1"/>
</dbReference>
<organism evidence="3 4">
    <name type="scientific">Mycolicibacterium obuense</name>
    <dbReference type="NCBI Taxonomy" id="1807"/>
    <lineage>
        <taxon>Bacteria</taxon>
        <taxon>Bacillati</taxon>
        <taxon>Actinomycetota</taxon>
        <taxon>Actinomycetes</taxon>
        <taxon>Mycobacteriales</taxon>
        <taxon>Mycobacteriaceae</taxon>
        <taxon>Mycolicibacterium</taxon>
    </lineage>
</organism>
<evidence type="ECO:0000313" key="3">
    <source>
        <dbReference type="EMBL" id="KKF02754.1"/>
    </source>
</evidence>
<name>A0A0M2K6D3_9MYCO</name>
<dbReference type="AlphaFoldDB" id="A0A0M2K6D3"/>
<feature type="domain" description="ParB-like N-terminal" evidence="2">
    <location>
        <begin position="16"/>
        <end position="103"/>
    </location>
</feature>
<dbReference type="Proteomes" id="UP000034150">
    <property type="component" value="Unassembled WGS sequence"/>
</dbReference>
<gene>
    <name evidence="3" type="ORF">WN67_06565</name>
</gene>
<sequence length="543" mass="58771">MSITTDTTEQVAGSVVYLDPQTLELEDNVRDFVHLDKEFIDSLRELGVIVPILAVRDAAGRICVREGQCRTLGAREVGLEKVPVYVMPTGTSDDDAATVERIVQQMVANDRRAALTNSQRARGIQQMLDTGMSATKVAKKLSMRRDEVAAAGAVSKSTAALEAVDGGQLDFSQAQALAEFEGDANAVQRLMGAARFGGSNFAHTLSSLRLEREVAALFDAAERDFAERGYTVLADRPRWSDTSAIAEDYLRSSEGEALPADIEKKPEHWVVYLVEEDGLVDNETGAVVDESDIDWDTQDDKDATPAEGLRHASTVTEKTFVVPEWYCRDYEAAGLTLAPSLQESLARRGAPQVDGSAADSPEAIAERAAAQQEAERRERRKVLVLNRLGEAAQSVRREYVTKLLARKTAPKGAATFVAHCLTRDPYILSQNHGSGLTAELLGAKDERGVRALVNDFSTNIDARAQVISLAVVLGALEARTDKTAWRNARSGITGTASFIASTVGSDAYLQFLIDSGYQPSQIEKVIVGQTTADAVYDEASAQD</sequence>
<protein>
    <submittedName>
        <fullName evidence="3">Chromosome partitioning protein ParB</fullName>
    </submittedName>
</protein>
<dbReference type="GO" id="GO:0007059">
    <property type="term" value="P:chromosome segregation"/>
    <property type="evidence" value="ECO:0007669"/>
    <property type="project" value="TreeGrafter"/>
</dbReference>
<dbReference type="CDD" id="cd16387">
    <property type="entry name" value="ParB_N_Srx"/>
    <property type="match status" value="1"/>
</dbReference>
<proteinExistence type="predicted"/>
<dbReference type="SUPFAM" id="SSF109709">
    <property type="entry name" value="KorB DNA-binding domain-like"/>
    <property type="match status" value="1"/>
</dbReference>